<dbReference type="SMART" id="SM00450">
    <property type="entry name" value="RHOD"/>
    <property type="match status" value="1"/>
</dbReference>
<dbReference type="Gene3D" id="3.40.250.10">
    <property type="entry name" value="Rhodanese-like domain"/>
    <property type="match status" value="1"/>
</dbReference>
<proteinExistence type="predicted"/>
<feature type="domain" description="Rhodanese" evidence="1">
    <location>
        <begin position="16"/>
        <end position="106"/>
    </location>
</feature>
<dbReference type="SUPFAM" id="SSF52821">
    <property type="entry name" value="Rhodanese/Cell cycle control phosphatase"/>
    <property type="match status" value="1"/>
</dbReference>
<evidence type="ECO:0000313" key="2">
    <source>
        <dbReference type="EMBL" id="GGF09734.1"/>
    </source>
</evidence>
<dbReference type="Pfam" id="PF09828">
    <property type="entry name" value="ChrB_C"/>
    <property type="match status" value="1"/>
</dbReference>
<sequence>MDVSVCPEDLQQSRGAFPPPLVIDVRPNEAFAAWHQMLPGAIRRDPDELPEWVGAIEIGRPIVVYGVQGREVSQVAATALRERGFVAQFLKEGIQGWLDRGFPLRPVEDPSLWVTRERPKVDRIACPWLIRRFIDPDARFLYVPADAVLAAAAATGATPYDIPGVELGHHGDECSFDAIRHRYRLEAPELDAPGLDRLATIVRGADTGRPDLVPEAAGLLAVSRGLSAVFDDDHRQLRHGLVVYDALYAACRAGSLS</sequence>
<comment type="caution">
    <text evidence="2">The sequence shown here is derived from an EMBL/GenBank/DDBJ whole genome shotgun (WGS) entry which is preliminary data.</text>
</comment>
<dbReference type="PROSITE" id="PS50206">
    <property type="entry name" value="RHODANESE_3"/>
    <property type="match status" value="1"/>
</dbReference>
<dbReference type="Pfam" id="PF00581">
    <property type="entry name" value="Rhodanese"/>
    <property type="match status" value="1"/>
</dbReference>
<reference evidence="2" key="1">
    <citation type="journal article" date="2014" name="Int. J. Syst. Evol. Microbiol.">
        <title>Complete genome sequence of Corynebacterium casei LMG S-19264T (=DSM 44701T), isolated from a smear-ripened cheese.</title>
        <authorList>
            <consortium name="US DOE Joint Genome Institute (JGI-PGF)"/>
            <person name="Walter F."/>
            <person name="Albersmeier A."/>
            <person name="Kalinowski J."/>
            <person name="Ruckert C."/>
        </authorList>
    </citation>
    <scope>NUCLEOTIDE SEQUENCE</scope>
    <source>
        <strain evidence="2">CGMCC 1.15725</strain>
    </source>
</reference>
<evidence type="ECO:0000259" key="1">
    <source>
        <dbReference type="PROSITE" id="PS50206"/>
    </source>
</evidence>
<keyword evidence="3" id="KW-1185">Reference proteome</keyword>
<gene>
    <name evidence="2" type="ORF">GCM10011611_14060</name>
</gene>
<organism evidence="2 3">
    <name type="scientific">Aliidongia dinghuensis</name>
    <dbReference type="NCBI Taxonomy" id="1867774"/>
    <lineage>
        <taxon>Bacteria</taxon>
        <taxon>Pseudomonadati</taxon>
        <taxon>Pseudomonadota</taxon>
        <taxon>Alphaproteobacteria</taxon>
        <taxon>Rhodospirillales</taxon>
        <taxon>Dongiaceae</taxon>
        <taxon>Aliidongia</taxon>
    </lineage>
</organism>
<name>A0A8J3E2F1_9PROT</name>
<dbReference type="RefSeq" id="WP_189043978.1">
    <property type="nucleotide sequence ID" value="NZ_BMJQ01000003.1"/>
</dbReference>
<evidence type="ECO:0000313" key="3">
    <source>
        <dbReference type="Proteomes" id="UP000646365"/>
    </source>
</evidence>
<accession>A0A8J3E2F1</accession>
<protein>
    <submittedName>
        <fullName evidence="2">Sulfurtransferase</fullName>
    </submittedName>
</protein>
<dbReference type="InterPro" id="IPR001763">
    <property type="entry name" value="Rhodanese-like_dom"/>
</dbReference>
<reference evidence="2" key="2">
    <citation type="submission" date="2020-09" db="EMBL/GenBank/DDBJ databases">
        <authorList>
            <person name="Sun Q."/>
            <person name="Zhou Y."/>
        </authorList>
    </citation>
    <scope>NUCLEOTIDE SEQUENCE</scope>
    <source>
        <strain evidence="2">CGMCC 1.15725</strain>
    </source>
</reference>
<dbReference type="InterPro" id="IPR036873">
    <property type="entry name" value="Rhodanese-like_dom_sf"/>
</dbReference>
<dbReference type="AlphaFoldDB" id="A0A8J3E2F1"/>
<dbReference type="Proteomes" id="UP000646365">
    <property type="component" value="Unassembled WGS sequence"/>
</dbReference>
<dbReference type="InterPro" id="IPR018634">
    <property type="entry name" value="ChrB_C"/>
</dbReference>
<dbReference type="EMBL" id="BMJQ01000003">
    <property type="protein sequence ID" value="GGF09734.1"/>
    <property type="molecule type" value="Genomic_DNA"/>
</dbReference>